<sequence length="94" mass="10992">METDCNYNSFTDTNAELYINVVECLRKLIRERGVKSEFCDENCLKIKNIYPKFDEIVLVKKNDNLILVNQDAQCSLSFIEFEDLCRISDDLSKL</sequence>
<name>A0A2V3PU64_9BACT</name>
<evidence type="ECO:0000313" key="2">
    <source>
        <dbReference type="Proteomes" id="UP000247973"/>
    </source>
</evidence>
<evidence type="ECO:0000313" key="1">
    <source>
        <dbReference type="EMBL" id="PXV66855.1"/>
    </source>
</evidence>
<dbReference type="RefSeq" id="WP_110309811.1">
    <property type="nucleotide sequence ID" value="NZ_QICL01000004.1"/>
</dbReference>
<dbReference type="AlphaFoldDB" id="A0A2V3PU64"/>
<proteinExistence type="predicted"/>
<dbReference type="EMBL" id="QICL01000004">
    <property type="protein sequence ID" value="PXV66855.1"/>
    <property type="molecule type" value="Genomic_DNA"/>
</dbReference>
<protein>
    <submittedName>
        <fullName evidence="1">Uncharacterized protein</fullName>
    </submittedName>
</protein>
<comment type="caution">
    <text evidence="1">The sequence shown here is derived from an EMBL/GenBank/DDBJ whole genome shotgun (WGS) entry which is preliminary data.</text>
</comment>
<dbReference type="Proteomes" id="UP000247973">
    <property type="component" value="Unassembled WGS sequence"/>
</dbReference>
<gene>
    <name evidence="1" type="ORF">CLV62_104116</name>
</gene>
<reference evidence="1 2" key="1">
    <citation type="submission" date="2018-03" db="EMBL/GenBank/DDBJ databases">
        <title>Genomic Encyclopedia of Archaeal and Bacterial Type Strains, Phase II (KMG-II): from individual species to whole genera.</title>
        <authorList>
            <person name="Goeker M."/>
        </authorList>
    </citation>
    <scope>NUCLEOTIDE SEQUENCE [LARGE SCALE GENOMIC DNA]</scope>
    <source>
        <strain evidence="1 2">DSM 100214</strain>
    </source>
</reference>
<accession>A0A2V3PU64</accession>
<organism evidence="1 2">
    <name type="scientific">Dysgonomonas alginatilytica</name>
    <dbReference type="NCBI Taxonomy" id="1605892"/>
    <lineage>
        <taxon>Bacteria</taxon>
        <taxon>Pseudomonadati</taxon>
        <taxon>Bacteroidota</taxon>
        <taxon>Bacteroidia</taxon>
        <taxon>Bacteroidales</taxon>
        <taxon>Dysgonomonadaceae</taxon>
        <taxon>Dysgonomonas</taxon>
    </lineage>
</organism>
<keyword evidence="2" id="KW-1185">Reference proteome</keyword>